<dbReference type="EMBL" id="CM039178">
    <property type="protein sequence ID" value="KAH9683348.1"/>
    <property type="molecule type" value="Genomic_DNA"/>
</dbReference>
<evidence type="ECO:0000313" key="1">
    <source>
        <dbReference type="EMBL" id="KAH9683348.1"/>
    </source>
</evidence>
<sequence>MGCGESKHDVASGNTITRKKSDAGEQSKKSKDIENASLLAQQQGKEGDQNVKHNNNEANGDLVPVAADHHIKDIAENTEAKEGDSYGNNKEKERLIAKESPNRFFSSRKEEESIDGIEGRSEKSEYDSPRPEVGKESLFNDKEKVDDVNAVTEEKKLAQETIPEAKNAEGASEKKEENLTKETENEKEKAPAVKAEVSVSAAAANADKNLDNAEKAQEQSVASPSGHLKTV</sequence>
<organism evidence="1 2">
    <name type="scientific">Citrus sinensis</name>
    <name type="common">Sweet orange</name>
    <name type="synonym">Citrus aurantium var. sinensis</name>
    <dbReference type="NCBI Taxonomy" id="2711"/>
    <lineage>
        <taxon>Eukaryota</taxon>
        <taxon>Viridiplantae</taxon>
        <taxon>Streptophyta</taxon>
        <taxon>Embryophyta</taxon>
        <taxon>Tracheophyta</taxon>
        <taxon>Spermatophyta</taxon>
        <taxon>Magnoliopsida</taxon>
        <taxon>eudicotyledons</taxon>
        <taxon>Gunneridae</taxon>
        <taxon>Pentapetalae</taxon>
        <taxon>rosids</taxon>
        <taxon>malvids</taxon>
        <taxon>Sapindales</taxon>
        <taxon>Rutaceae</taxon>
        <taxon>Aurantioideae</taxon>
        <taxon>Citrus</taxon>
    </lineage>
</organism>
<dbReference type="Proteomes" id="UP000829398">
    <property type="component" value="Chromosome 9"/>
</dbReference>
<name>A0ACB8I8F8_CITSI</name>
<protein>
    <submittedName>
        <fullName evidence="1">Uncharacterized protein</fullName>
    </submittedName>
</protein>
<proteinExistence type="predicted"/>
<gene>
    <name evidence="1" type="ORF">KPL71_027647</name>
</gene>
<comment type="caution">
    <text evidence="1">The sequence shown here is derived from an EMBL/GenBank/DDBJ whole genome shotgun (WGS) entry which is preliminary data.</text>
</comment>
<accession>A0ACB8I8F8</accession>
<reference evidence="2" key="1">
    <citation type="journal article" date="2023" name="Hortic. Res.">
        <title>A chromosome-level phased genome enabling allele-level studies in sweet orange: a case study on citrus Huanglongbing tolerance.</title>
        <authorList>
            <person name="Wu B."/>
            <person name="Yu Q."/>
            <person name="Deng Z."/>
            <person name="Duan Y."/>
            <person name="Luo F."/>
            <person name="Gmitter F. Jr."/>
        </authorList>
    </citation>
    <scope>NUCLEOTIDE SEQUENCE [LARGE SCALE GENOMIC DNA]</scope>
    <source>
        <strain evidence="2">cv. Valencia</strain>
    </source>
</reference>
<evidence type="ECO:0000313" key="2">
    <source>
        <dbReference type="Proteomes" id="UP000829398"/>
    </source>
</evidence>
<keyword evidence="2" id="KW-1185">Reference proteome</keyword>